<name>A0ACA9UIC7_BIOOC</name>
<proteinExistence type="predicted"/>
<dbReference type="Proteomes" id="UP000836387">
    <property type="component" value="Unassembled WGS sequence"/>
</dbReference>
<comment type="caution">
    <text evidence="1">The sequence shown here is derived from an EMBL/GenBank/DDBJ whole genome shotgun (WGS) entry which is preliminary data.</text>
</comment>
<reference evidence="1" key="1">
    <citation type="submission" date="2020-04" db="EMBL/GenBank/DDBJ databases">
        <authorList>
            <person name="Broberg M."/>
        </authorList>
    </citation>
    <scope>NUCLEOTIDE SEQUENCE</scope>
</reference>
<gene>
    <name evidence="1" type="ORF">CRV2_00014143</name>
</gene>
<accession>A0ACA9UIC7</accession>
<evidence type="ECO:0000313" key="1">
    <source>
        <dbReference type="EMBL" id="CAG9952985.1"/>
    </source>
</evidence>
<keyword evidence="2" id="KW-1185">Reference proteome</keyword>
<reference evidence="1" key="2">
    <citation type="submission" date="2021-10" db="EMBL/GenBank/DDBJ databases">
        <authorList>
            <person name="Piombo E."/>
        </authorList>
    </citation>
    <scope>NUCLEOTIDE SEQUENCE</scope>
</reference>
<sequence>MIDLEDYIIPLSTDEQAMKPRRQSLSSLIEMLDIADDHYNDVQYILEPLRDFSRNNGVDKLLRKFLARKEGAQQSSSWIKTIFADARDYIHLQMILETTLSEGKLPERNDLASSLKLASDNQIMTPESFDNSNTSFLGLSQGSALSEAEQNSQPTASNQGALSTQGSSLSDDSPSPLIDWWFSGKSGTISPVPTQSWILPEPGMESIDGSKDSPRIGSGRLDEIGLNDLFADSLSDKSTPYYNC</sequence>
<dbReference type="EMBL" id="CADEHS020000518">
    <property type="protein sequence ID" value="CAG9952985.1"/>
    <property type="molecule type" value="Genomic_DNA"/>
</dbReference>
<evidence type="ECO:0000313" key="2">
    <source>
        <dbReference type="Proteomes" id="UP000836387"/>
    </source>
</evidence>
<protein>
    <submittedName>
        <fullName evidence="1">Uncharacterized protein</fullName>
    </submittedName>
</protein>
<organism evidence="1 2">
    <name type="scientific">Clonostachys rosea f. rosea IK726</name>
    <dbReference type="NCBI Taxonomy" id="1349383"/>
    <lineage>
        <taxon>Eukaryota</taxon>
        <taxon>Fungi</taxon>
        <taxon>Dikarya</taxon>
        <taxon>Ascomycota</taxon>
        <taxon>Pezizomycotina</taxon>
        <taxon>Sordariomycetes</taxon>
        <taxon>Hypocreomycetidae</taxon>
        <taxon>Hypocreales</taxon>
        <taxon>Bionectriaceae</taxon>
        <taxon>Clonostachys</taxon>
    </lineage>
</organism>